<protein>
    <submittedName>
        <fullName evidence="1">Uncharacterized protein</fullName>
    </submittedName>
</protein>
<dbReference type="RefSeq" id="WP_007917319.1">
    <property type="nucleotide sequence ID" value="NZ_ADVG01000003.1"/>
</dbReference>
<accession>D6TUB0</accession>
<dbReference type="InParanoid" id="D6TUB0"/>
<proteinExistence type="predicted"/>
<reference evidence="1 2" key="1">
    <citation type="journal article" date="2011" name="Stand. Genomic Sci.">
        <title>Non-contiguous finished genome sequence and contextual data of the filamentous soil bacterium Ktedonobacter racemifer type strain (SOSP1-21).</title>
        <authorList>
            <person name="Chang Y.J."/>
            <person name="Land M."/>
            <person name="Hauser L."/>
            <person name="Chertkov O."/>
            <person name="Del Rio T.G."/>
            <person name="Nolan M."/>
            <person name="Copeland A."/>
            <person name="Tice H."/>
            <person name="Cheng J.F."/>
            <person name="Lucas S."/>
            <person name="Han C."/>
            <person name="Goodwin L."/>
            <person name="Pitluck S."/>
            <person name="Ivanova N."/>
            <person name="Ovchinikova G."/>
            <person name="Pati A."/>
            <person name="Chen A."/>
            <person name="Palaniappan K."/>
            <person name="Mavromatis K."/>
            <person name="Liolios K."/>
            <person name="Brettin T."/>
            <person name="Fiebig A."/>
            <person name="Rohde M."/>
            <person name="Abt B."/>
            <person name="Goker M."/>
            <person name="Detter J.C."/>
            <person name="Woyke T."/>
            <person name="Bristow J."/>
            <person name="Eisen J.A."/>
            <person name="Markowitz V."/>
            <person name="Hugenholtz P."/>
            <person name="Kyrpides N.C."/>
            <person name="Klenk H.P."/>
            <person name="Lapidus A."/>
        </authorList>
    </citation>
    <scope>NUCLEOTIDE SEQUENCE [LARGE SCALE GENOMIC DNA]</scope>
    <source>
        <strain evidence="2">DSM 44963</strain>
    </source>
</reference>
<keyword evidence="2" id="KW-1185">Reference proteome</keyword>
<gene>
    <name evidence="1" type="ORF">Krac_6382</name>
</gene>
<dbReference type="EMBL" id="ADVG01000003">
    <property type="protein sequence ID" value="EFH85207.1"/>
    <property type="molecule type" value="Genomic_DNA"/>
</dbReference>
<sequence length="142" mass="15982">MANADSDQLSRLSHALNTLRTSQLDLNGEPPFHYLTDPPGKILLQAYREHLTPQANKAFFYAEIPPTEQRPTGAAWLLKVLLQALGDPDWNKREAAYTHAMRNEPATFLHVARVTCREGCRHEGAGKCPTMWLMPRFGEAVD</sequence>
<evidence type="ECO:0000313" key="1">
    <source>
        <dbReference type="EMBL" id="EFH85207.1"/>
    </source>
</evidence>
<dbReference type="STRING" id="485913.Krac_6382"/>
<organism evidence="1 2">
    <name type="scientific">Ktedonobacter racemifer DSM 44963</name>
    <dbReference type="NCBI Taxonomy" id="485913"/>
    <lineage>
        <taxon>Bacteria</taxon>
        <taxon>Bacillati</taxon>
        <taxon>Chloroflexota</taxon>
        <taxon>Ktedonobacteria</taxon>
        <taxon>Ktedonobacterales</taxon>
        <taxon>Ktedonobacteraceae</taxon>
        <taxon>Ktedonobacter</taxon>
    </lineage>
</organism>
<dbReference type="Proteomes" id="UP000004508">
    <property type="component" value="Unassembled WGS sequence"/>
</dbReference>
<dbReference type="AlphaFoldDB" id="D6TUB0"/>
<name>D6TUB0_KTERA</name>
<evidence type="ECO:0000313" key="2">
    <source>
        <dbReference type="Proteomes" id="UP000004508"/>
    </source>
</evidence>
<comment type="caution">
    <text evidence="1">The sequence shown here is derived from an EMBL/GenBank/DDBJ whole genome shotgun (WGS) entry which is preliminary data.</text>
</comment>